<organism evidence="1 2">
    <name type="scientific">Solanum tuberosum</name>
    <name type="common">Potato</name>
    <dbReference type="NCBI Taxonomy" id="4113"/>
    <lineage>
        <taxon>Eukaryota</taxon>
        <taxon>Viridiplantae</taxon>
        <taxon>Streptophyta</taxon>
        <taxon>Embryophyta</taxon>
        <taxon>Tracheophyta</taxon>
        <taxon>Spermatophyta</taxon>
        <taxon>Magnoliopsida</taxon>
        <taxon>eudicotyledons</taxon>
        <taxon>Gunneridae</taxon>
        <taxon>Pentapetalae</taxon>
        <taxon>asterids</taxon>
        <taxon>lamiids</taxon>
        <taxon>Solanales</taxon>
        <taxon>Solanaceae</taxon>
        <taxon>Solanoideae</taxon>
        <taxon>Solaneae</taxon>
        <taxon>Solanum</taxon>
    </lineage>
</organism>
<evidence type="ECO:0000313" key="1">
    <source>
        <dbReference type="EnsemblPlants" id="PGSC0003DMT400019012"/>
    </source>
</evidence>
<protein>
    <submittedName>
        <fullName evidence="1">Uncharacterized protein</fullName>
    </submittedName>
</protein>
<evidence type="ECO:0000313" key="2">
    <source>
        <dbReference type="Proteomes" id="UP000011115"/>
    </source>
</evidence>
<dbReference type="HOGENOM" id="CLU_3091065_0_0_1"/>
<dbReference type="EnsemblPlants" id="PGSC0003DMT400019012">
    <property type="protein sequence ID" value="PGSC0003DMT400019012"/>
    <property type="gene ID" value="PGSC0003DMG400007364"/>
</dbReference>
<name>M1ABH4_SOLTU</name>
<reference evidence="2" key="1">
    <citation type="journal article" date="2011" name="Nature">
        <title>Genome sequence and analysis of the tuber crop potato.</title>
        <authorList>
            <consortium name="The Potato Genome Sequencing Consortium"/>
        </authorList>
    </citation>
    <scope>NUCLEOTIDE SEQUENCE [LARGE SCALE GENOMIC DNA]</scope>
    <source>
        <strain evidence="2">cv. DM1-3 516 R44</strain>
    </source>
</reference>
<dbReference type="PaxDb" id="4113-PGSC0003DMT400019012"/>
<dbReference type="AlphaFoldDB" id="M1ABH4"/>
<dbReference type="InParanoid" id="M1ABH4"/>
<dbReference type="Gramene" id="PGSC0003DMT400019012">
    <property type="protein sequence ID" value="PGSC0003DMT400019012"/>
    <property type="gene ID" value="PGSC0003DMG400007364"/>
</dbReference>
<sequence>MVKVIYFKIYYKLLEASSVKKVSVSKASLKWQEASRGSREDQDKSDFTLFKH</sequence>
<accession>M1ABH4</accession>
<proteinExistence type="predicted"/>
<reference evidence="1" key="2">
    <citation type="submission" date="2015-06" db="UniProtKB">
        <authorList>
            <consortium name="EnsemblPlants"/>
        </authorList>
    </citation>
    <scope>IDENTIFICATION</scope>
    <source>
        <strain evidence="1">DM1-3 516 R44</strain>
    </source>
</reference>
<keyword evidence="2" id="KW-1185">Reference proteome</keyword>
<dbReference type="Proteomes" id="UP000011115">
    <property type="component" value="Unassembled WGS sequence"/>
</dbReference>